<name>A0ABS4YSY2_9MICC</name>
<dbReference type="InterPro" id="IPR006311">
    <property type="entry name" value="TAT_signal"/>
</dbReference>
<dbReference type="RefSeq" id="WP_245346359.1">
    <property type="nucleotide sequence ID" value="NZ_JAGIOI010000001.1"/>
</dbReference>
<evidence type="ECO:0000313" key="2">
    <source>
        <dbReference type="Proteomes" id="UP000711614"/>
    </source>
</evidence>
<sequence>MAVNANSAVQNSAAERSSNRRTIIKGAAWSVPVIAAAVAAPAASASLIPSKFDNTITVAAQGVPGTRGDIFYTLGSLTLSGEPGTTSGGVYITATAPTGYTTDLVDGGTLGEWTITFVGTSPLSIEFFHPGLTLTSAATETLNFPGAVFTGTGANGINYATLNVYSDVFGDFVDGRSPGSRG</sequence>
<gene>
    <name evidence="1" type="ORF">JOF48_000306</name>
</gene>
<evidence type="ECO:0000313" key="1">
    <source>
        <dbReference type="EMBL" id="MBP2411507.1"/>
    </source>
</evidence>
<proteinExistence type="predicted"/>
<accession>A0ABS4YSY2</accession>
<keyword evidence="2" id="KW-1185">Reference proteome</keyword>
<dbReference type="PROSITE" id="PS51318">
    <property type="entry name" value="TAT"/>
    <property type="match status" value="1"/>
</dbReference>
<dbReference type="Proteomes" id="UP000711614">
    <property type="component" value="Unassembled WGS sequence"/>
</dbReference>
<protein>
    <submittedName>
        <fullName evidence="1">Uncharacterized protein</fullName>
    </submittedName>
</protein>
<organism evidence="1 2">
    <name type="scientific">Arthrobacter stackebrandtii</name>
    <dbReference type="NCBI Taxonomy" id="272161"/>
    <lineage>
        <taxon>Bacteria</taxon>
        <taxon>Bacillati</taxon>
        <taxon>Actinomycetota</taxon>
        <taxon>Actinomycetes</taxon>
        <taxon>Micrococcales</taxon>
        <taxon>Micrococcaceae</taxon>
        <taxon>Arthrobacter</taxon>
    </lineage>
</organism>
<dbReference type="EMBL" id="JAGIOI010000001">
    <property type="protein sequence ID" value="MBP2411507.1"/>
    <property type="molecule type" value="Genomic_DNA"/>
</dbReference>
<reference evidence="1 2" key="1">
    <citation type="submission" date="2021-03" db="EMBL/GenBank/DDBJ databases">
        <title>Sequencing the genomes of 1000 actinobacteria strains.</title>
        <authorList>
            <person name="Klenk H.-P."/>
        </authorList>
    </citation>
    <scope>NUCLEOTIDE SEQUENCE [LARGE SCALE GENOMIC DNA]</scope>
    <source>
        <strain evidence="1 2">DSM 16005</strain>
    </source>
</reference>
<comment type="caution">
    <text evidence="1">The sequence shown here is derived from an EMBL/GenBank/DDBJ whole genome shotgun (WGS) entry which is preliminary data.</text>
</comment>